<dbReference type="SMART" id="SM01043">
    <property type="entry name" value="BTAD"/>
    <property type="match status" value="1"/>
</dbReference>
<dbReference type="Gene3D" id="1.25.40.10">
    <property type="entry name" value="Tetratricopeptide repeat domain"/>
    <property type="match status" value="2"/>
</dbReference>
<dbReference type="InterPro" id="IPR027417">
    <property type="entry name" value="P-loop_NTPase"/>
</dbReference>
<dbReference type="Pfam" id="PF03704">
    <property type="entry name" value="BTAD"/>
    <property type="match status" value="1"/>
</dbReference>
<dbReference type="RefSeq" id="WP_179669984.1">
    <property type="nucleotide sequence ID" value="NZ_JACCFP010000001.1"/>
</dbReference>
<evidence type="ECO:0000256" key="1">
    <source>
        <dbReference type="ARBA" id="ARBA00005820"/>
    </source>
</evidence>
<dbReference type="PANTHER" id="PTHR47691:SF3">
    <property type="entry name" value="HTH-TYPE TRANSCRIPTIONAL REGULATOR RV0890C-RELATED"/>
    <property type="match status" value="1"/>
</dbReference>
<dbReference type="SUPFAM" id="SSF46894">
    <property type="entry name" value="C-terminal effector domain of the bipartite response regulators"/>
    <property type="match status" value="1"/>
</dbReference>
<dbReference type="AlphaFoldDB" id="A0A853C9M4"/>
<accession>A0A853C9M4</accession>
<dbReference type="SUPFAM" id="SSF48452">
    <property type="entry name" value="TPR-like"/>
    <property type="match status" value="2"/>
</dbReference>
<dbReference type="EMBL" id="JACCFP010000001">
    <property type="protein sequence ID" value="NYJ03716.1"/>
    <property type="molecule type" value="Genomic_DNA"/>
</dbReference>
<proteinExistence type="inferred from homology"/>
<dbReference type="InterPro" id="IPR011990">
    <property type="entry name" value="TPR-like_helical_dom_sf"/>
</dbReference>
<reference evidence="5 6" key="1">
    <citation type="submission" date="2020-07" db="EMBL/GenBank/DDBJ databases">
        <title>Sequencing the genomes of 1000 actinobacteria strains.</title>
        <authorList>
            <person name="Klenk H.-P."/>
        </authorList>
    </citation>
    <scope>NUCLEOTIDE SEQUENCE [LARGE SCALE GENOMIC DNA]</scope>
    <source>
        <strain evidence="5 6">DSM 103833</strain>
    </source>
</reference>
<feature type="DNA-binding region" description="OmpR/PhoB-type" evidence="3">
    <location>
        <begin position="1"/>
        <end position="95"/>
    </location>
</feature>
<dbReference type="GO" id="GO:0006355">
    <property type="term" value="P:regulation of DNA-templated transcription"/>
    <property type="evidence" value="ECO:0007669"/>
    <property type="project" value="InterPro"/>
</dbReference>
<dbReference type="CDD" id="cd15831">
    <property type="entry name" value="BTAD"/>
    <property type="match status" value="1"/>
</dbReference>
<sequence length="924" mass="98867">MDSGLRIGVLGPLEVAVDGVVADLGGPKQRAVLGVLVALAPEAVLVERLVDEVWGSGGPANPLRSLQVYVSALRSALGPYGDRLLNEGRAYRLDLSGVEVDALRFDELVASALAEPDPAAALTEVDEALCLWRGDAWSGLDVPVVVPRAVALAERRLAALAARARAMLALGRHREAVPWLEQVVHDHPLHEELRGHLMLALHRCHRQAEALAVYTAGRDLKATETGLDPGSDLQALQAAILADDPALRAEDVELRARRHLPAQVTRLLGRDDDVTGLVDLLRDPEQRLATITGPGGIGKTRVGIAVAHRLAADHPDGVWFVGLDALRDPRLVARAVADAVGVEEVAGDVVVPLKEHFASRVALLLLDNFEQVDDAAPFVAELLAAAPGLRVLVTSRVRLRLYGEHVRVLDPLPMDDAIRLFVERARSADHRFPDAPTAELEELCDHLDRLPLALELVAARAGEHPVGTMLAQLRARQALDLAADGPRDRTARQQTLRDAIAWSVDLLPPDLADRFARLGAFAGGFDADAAEAVAGATAADIETLARVNLLEPRPGAGFRLLETVREYAAERLAGDRGAEDEALDRHAAWFHDLAAASVGGLRGNQHRAWRGRLDRERANCRLALERLAAAADRDDPPGVRLLRTAAALGLYWYRTGPGSEDTEWLPRALALAPDAPPEIRGQAEYALAICLGEQGRAELAHEHSRAAYELLRDSVDRSWAARALNTYAGITRDIGRAEEAAALMDEAIAMRRSLDGALGVTVALANRAMTALDLGDVDRARECLEECLRTEGEDELEVALAQAGLADVELAAGLPDAAADRLRASVDVLVAHGQDYRLIECLETFAALAVQRGAADLAATLVAAADRALADEGAVQVPADATIRERRTGAAIRALDPGIRAAAEARGAELDLPAAVALARQRLL</sequence>
<dbReference type="Gene3D" id="1.10.10.10">
    <property type="entry name" value="Winged helix-like DNA-binding domain superfamily/Winged helix DNA-binding domain"/>
    <property type="match status" value="1"/>
</dbReference>
<organism evidence="5 6">
    <name type="scientific">Nocardioides thalensis</name>
    <dbReference type="NCBI Taxonomy" id="1914755"/>
    <lineage>
        <taxon>Bacteria</taxon>
        <taxon>Bacillati</taxon>
        <taxon>Actinomycetota</taxon>
        <taxon>Actinomycetes</taxon>
        <taxon>Propionibacteriales</taxon>
        <taxon>Nocardioidaceae</taxon>
        <taxon>Nocardioides</taxon>
    </lineage>
</organism>
<evidence type="ECO:0000313" key="6">
    <source>
        <dbReference type="Proteomes" id="UP000530424"/>
    </source>
</evidence>
<dbReference type="InterPro" id="IPR019734">
    <property type="entry name" value="TPR_rpt"/>
</dbReference>
<dbReference type="InterPro" id="IPR005158">
    <property type="entry name" value="BTAD"/>
</dbReference>
<dbReference type="SUPFAM" id="SSF52540">
    <property type="entry name" value="P-loop containing nucleoside triphosphate hydrolases"/>
    <property type="match status" value="1"/>
</dbReference>
<evidence type="ECO:0000256" key="2">
    <source>
        <dbReference type="ARBA" id="ARBA00023125"/>
    </source>
</evidence>
<keyword evidence="6" id="KW-1185">Reference proteome</keyword>
<dbReference type="PROSITE" id="PS51755">
    <property type="entry name" value="OMPR_PHOB"/>
    <property type="match status" value="1"/>
</dbReference>
<evidence type="ECO:0000259" key="4">
    <source>
        <dbReference type="PROSITE" id="PS51755"/>
    </source>
</evidence>
<dbReference type="SMART" id="SM00862">
    <property type="entry name" value="Trans_reg_C"/>
    <property type="match status" value="1"/>
</dbReference>
<dbReference type="Pfam" id="PF13181">
    <property type="entry name" value="TPR_8"/>
    <property type="match status" value="1"/>
</dbReference>
<dbReference type="GO" id="GO:0000160">
    <property type="term" value="P:phosphorelay signal transduction system"/>
    <property type="evidence" value="ECO:0007669"/>
    <property type="project" value="InterPro"/>
</dbReference>
<gene>
    <name evidence="5" type="ORF">HNR19_004414</name>
</gene>
<dbReference type="PANTHER" id="PTHR47691">
    <property type="entry name" value="REGULATOR-RELATED"/>
    <property type="match status" value="1"/>
</dbReference>
<evidence type="ECO:0000313" key="5">
    <source>
        <dbReference type="EMBL" id="NYJ03716.1"/>
    </source>
</evidence>
<dbReference type="Proteomes" id="UP000530424">
    <property type="component" value="Unassembled WGS sequence"/>
</dbReference>
<name>A0A853C9M4_9ACTN</name>
<dbReference type="InterPro" id="IPR016032">
    <property type="entry name" value="Sig_transdc_resp-reg_C-effctor"/>
</dbReference>
<feature type="domain" description="OmpR/PhoB-type" evidence="4">
    <location>
        <begin position="1"/>
        <end position="95"/>
    </location>
</feature>
<comment type="similarity">
    <text evidence="1">Belongs to the AfsR/DnrI/RedD regulatory family.</text>
</comment>
<comment type="caution">
    <text evidence="5">The sequence shown here is derived from an EMBL/GenBank/DDBJ whole genome shotgun (WGS) entry which is preliminary data.</text>
</comment>
<dbReference type="InterPro" id="IPR001867">
    <property type="entry name" value="OmpR/PhoB-type_DNA-bd"/>
</dbReference>
<protein>
    <submittedName>
        <fullName evidence="5">Putative ATPase/DNA-binding SARP family transcriptional activator</fullName>
    </submittedName>
</protein>
<keyword evidence="2 3" id="KW-0238">DNA-binding</keyword>
<evidence type="ECO:0000256" key="3">
    <source>
        <dbReference type="PROSITE-ProRule" id="PRU01091"/>
    </source>
</evidence>
<dbReference type="InterPro" id="IPR036388">
    <property type="entry name" value="WH-like_DNA-bd_sf"/>
</dbReference>
<dbReference type="GO" id="GO:0003677">
    <property type="term" value="F:DNA binding"/>
    <property type="evidence" value="ECO:0007669"/>
    <property type="project" value="UniProtKB-UniRule"/>
</dbReference>